<feature type="compositionally biased region" description="Basic and acidic residues" evidence="1">
    <location>
        <begin position="91"/>
        <end position="103"/>
    </location>
</feature>
<evidence type="ECO:0000313" key="2">
    <source>
        <dbReference type="EMBL" id="KUM45262.1"/>
    </source>
</evidence>
<keyword evidence="2" id="KW-0496">Mitochondrion</keyword>
<protein>
    <submittedName>
        <fullName evidence="2">Uncharacterized protein</fullName>
    </submittedName>
</protein>
<reference evidence="2" key="1">
    <citation type="journal article" date="2015" name="Genome Biol. Evol.">
        <title>Organellar Genomes of White Spruce (Picea glauca): Assembly and Annotation.</title>
        <authorList>
            <person name="Jackman S.D."/>
            <person name="Warren R.L."/>
            <person name="Gibb E.A."/>
            <person name="Vandervalk B.P."/>
            <person name="Mohamadi H."/>
            <person name="Chu J."/>
            <person name="Raymond A."/>
            <person name="Pleasance S."/>
            <person name="Coope R."/>
            <person name="Wildung M.R."/>
            <person name="Ritland C.E."/>
            <person name="Bousquet J."/>
            <person name="Jones S.J."/>
            <person name="Bohlmann J."/>
            <person name="Birol I."/>
        </authorList>
    </citation>
    <scope>NUCLEOTIDE SEQUENCE [LARGE SCALE GENOMIC DNA]</scope>
    <source>
        <tissue evidence="2">Flushing bud</tissue>
    </source>
</reference>
<dbReference type="AlphaFoldDB" id="A0A117NFI5"/>
<proteinExistence type="predicted"/>
<evidence type="ECO:0000256" key="1">
    <source>
        <dbReference type="SAM" id="MobiDB-lite"/>
    </source>
</evidence>
<dbReference type="EMBL" id="LKAM01000022">
    <property type="protein sequence ID" value="KUM45262.1"/>
    <property type="molecule type" value="Genomic_DNA"/>
</dbReference>
<feature type="region of interest" description="Disordered" evidence="1">
    <location>
        <begin position="80"/>
        <end position="103"/>
    </location>
</feature>
<accession>A0A117NFI5</accession>
<sequence>MRTACWVIWGGSGRFDPKSQPSKRAFEESKVGVSGFRGIWIHPSGLNNYNLALGNSIHFRISVPLRAWAPESESKEVLKLARSRKVSSGNERLERGDQYEGDS</sequence>
<geneLocation type="mitochondrion" evidence="2"/>
<name>A0A117NFI5_PICGL</name>
<gene>
    <name evidence="2" type="ORF">ABT39_MTgene3502</name>
</gene>
<comment type="caution">
    <text evidence="2">The sequence shown here is derived from an EMBL/GenBank/DDBJ whole genome shotgun (WGS) entry which is preliminary data.</text>
</comment>
<organism evidence="2">
    <name type="scientific">Picea glauca</name>
    <name type="common">White spruce</name>
    <name type="synonym">Pinus glauca</name>
    <dbReference type="NCBI Taxonomy" id="3330"/>
    <lineage>
        <taxon>Eukaryota</taxon>
        <taxon>Viridiplantae</taxon>
        <taxon>Streptophyta</taxon>
        <taxon>Embryophyta</taxon>
        <taxon>Tracheophyta</taxon>
        <taxon>Spermatophyta</taxon>
        <taxon>Pinopsida</taxon>
        <taxon>Pinidae</taxon>
        <taxon>Conifers I</taxon>
        <taxon>Pinales</taxon>
        <taxon>Pinaceae</taxon>
        <taxon>Picea</taxon>
    </lineage>
</organism>